<organism evidence="6 7">
    <name type="scientific">Geodermatophilus obscurus</name>
    <dbReference type="NCBI Taxonomy" id="1861"/>
    <lineage>
        <taxon>Bacteria</taxon>
        <taxon>Bacillati</taxon>
        <taxon>Actinomycetota</taxon>
        <taxon>Actinomycetes</taxon>
        <taxon>Geodermatophilales</taxon>
        <taxon>Geodermatophilaceae</taxon>
        <taxon>Geodermatophilus</taxon>
    </lineage>
</organism>
<evidence type="ECO:0000259" key="5">
    <source>
        <dbReference type="Pfam" id="PF17853"/>
    </source>
</evidence>
<dbReference type="PANTHER" id="PTHR33744">
    <property type="entry name" value="CARBOHYDRATE DIACID REGULATOR"/>
    <property type="match status" value="1"/>
</dbReference>
<accession>A0A1M7SQY8</accession>
<dbReference type="InterPro" id="IPR025736">
    <property type="entry name" value="PucR_C-HTH_dom"/>
</dbReference>
<feature type="region of interest" description="Disordered" evidence="2">
    <location>
        <begin position="1"/>
        <end position="21"/>
    </location>
</feature>
<feature type="domain" description="CdaR GGDEF-like" evidence="5">
    <location>
        <begin position="157"/>
        <end position="284"/>
    </location>
</feature>
<dbReference type="InterPro" id="IPR041522">
    <property type="entry name" value="CdaR_GGDEF"/>
</dbReference>
<dbReference type="Pfam" id="PF13556">
    <property type="entry name" value="HTH_30"/>
    <property type="match status" value="1"/>
</dbReference>
<dbReference type="Pfam" id="PF17853">
    <property type="entry name" value="GGDEF_2"/>
    <property type="match status" value="1"/>
</dbReference>
<evidence type="ECO:0000313" key="7">
    <source>
        <dbReference type="Proteomes" id="UP000184428"/>
    </source>
</evidence>
<evidence type="ECO:0000259" key="4">
    <source>
        <dbReference type="Pfam" id="PF14361"/>
    </source>
</evidence>
<dbReference type="InterPro" id="IPR042070">
    <property type="entry name" value="PucR_C-HTH_sf"/>
</dbReference>
<feature type="domain" description="PucR C-terminal helix-turn-helix" evidence="3">
    <location>
        <begin position="336"/>
        <end position="392"/>
    </location>
</feature>
<dbReference type="InterPro" id="IPR025751">
    <property type="entry name" value="RsbRD_N_dom"/>
</dbReference>
<dbReference type="RefSeq" id="WP_072914324.1">
    <property type="nucleotide sequence ID" value="NZ_FRDM01000003.1"/>
</dbReference>
<protein>
    <submittedName>
        <fullName evidence="6">Transcriptional regulator, CdaR family</fullName>
    </submittedName>
</protein>
<proteinExistence type="inferred from homology"/>
<dbReference type="EMBL" id="FRDM01000003">
    <property type="protein sequence ID" value="SHN60788.1"/>
    <property type="molecule type" value="Genomic_DNA"/>
</dbReference>
<dbReference type="InterPro" id="IPR051448">
    <property type="entry name" value="CdaR-like_regulators"/>
</dbReference>
<sequence>MTRSQPDPRSGRPAAPSADDDWLAPVGASAAAACKAPVELLGGYLPLLADAAINGRRPDSFELDAVRELGRRAAAQGVGARRAVELYLSAAWRLWRQLPVVVRSSDPEKVRRSAEAVLRVLDDAVGVLVDGHQAERREMIRHEEAQRAEFVDDLLRGDADVSWLVERAEPFGLDLGKHHHVVLVDSRDPNGAAERAAPALERAVVERFGDREVLVATKDGRVVVIVPGRSAPAFARTPGDDVGIVLHEDLRRLRVAGSWRVAAGRAFPGAYGIPRSYEEAREALVFADRLGLDTDVVHARDLLVYRVLGRDQAAILDLVRDVLSPLDQVRGGAEVLLETLREYFNAGEVATEAARRLHVSVRTVTYRLARVAQLTGYSVSRPDQRFSLHAAVLGARLLDWPATPLPSEP</sequence>
<feature type="domain" description="RsbT co-antagonist protein RsbRD N-terminal" evidence="4">
    <location>
        <begin position="48"/>
        <end position="147"/>
    </location>
</feature>
<dbReference type="OrthoDB" id="5241664at2"/>
<evidence type="ECO:0000256" key="2">
    <source>
        <dbReference type="SAM" id="MobiDB-lite"/>
    </source>
</evidence>
<dbReference type="Pfam" id="PF14361">
    <property type="entry name" value="RsbRD_N"/>
    <property type="match status" value="1"/>
</dbReference>
<gene>
    <name evidence="6" type="ORF">SAMN05660350_01003</name>
</gene>
<dbReference type="PANTHER" id="PTHR33744:SF1">
    <property type="entry name" value="DNA-BINDING TRANSCRIPTIONAL ACTIVATOR ADER"/>
    <property type="match status" value="1"/>
</dbReference>
<evidence type="ECO:0000313" key="6">
    <source>
        <dbReference type="EMBL" id="SHN60788.1"/>
    </source>
</evidence>
<dbReference type="Gene3D" id="1.10.10.2840">
    <property type="entry name" value="PucR C-terminal helix-turn-helix domain"/>
    <property type="match status" value="1"/>
</dbReference>
<evidence type="ECO:0000256" key="1">
    <source>
        <dbReference type="ARBA" id="ARBA00006754"/>
    </source>
</evidence>
<evidence type="ECO:0000259" key="3">
    <source>
        <dbReference type="Pfam" id="PF13556"/>
    </source>
</evidence>
<dbReference type="PROSITE" id="PS51257">
    <property type="entry name" value="PROKAR_LIPOPROTEIN"/>
    <property type="match status" value="1"/>
</dbReference>
<comment type="similarity">
    <text evidence="1">Belongs to the CdaR family.</text>
</comment>
<dbReference type="Proteomes" id="UP000184428">
    <property type="component" value="Unassembled WGS sequence"/>
</dbReference>
<reference evidence="6 7" key="1">
    <citation type="submission" date="2016-12" db="EMBL/GenBank/DDBJ databases">
        <authorList>
            <person name="Song W.-J."/>
            <person name="Kurnit D.M."/>
        </authorList>
    </citation>
    <scope>NUCLEOTIDE SEQUENCE [LARGE SCALE GENOMIC DNA]</scope>
    <source>
        <strain evidence="6 7">DSM 43162</strain>
    </source>
</reference>
<dbReference type="AlphaFoldDB" id="A0A1M7SQY8"/>
<name>A0A1M7SQY8_9ACTN</name>